<evidence type="ECO:0000313" key="1">
    <source>
        <dbReference type="EMBL" id="GCD12638.1"/>
    </source>
</evidence>
<gene>
    <name evidence="1" type="ORF">Ctaglu_42610</name>
</gene>
<evidence type="ECO:0000313" key="2">
    <source>
        <dbReference type="Proteomes" id="UP000287872"/>
    </source>
</evidence>
<reference evidence="1 2" key="1">
    <citation type="submission" date="2018-11" db="EMBL/GenBank/DDBJ databases">
        <title>Genome sequencing and assembly of Clostridium tagluense strain A121.</title>
        <authorList>
            <person name="Murakami T."/>
            <person name="Segawa T."/>
            <person name="Shcherbakova V.A."/>
            <person name="Mori H."/>
            <person name="Yoshimura Y."/>
        </authorList>
    </citation>
    <scope>NUCLEOTIDE SEQUENCE [LARGE SCALE GENOMIC DNA]</scope>
    <source>
        <strain evidence="1 2">A121</strain>
    </source>
</reference>
<dbReference type="AlphaFoldDB" id="A0A401UT56"/>
<protein>
    <submittedName>
        <fullName evidence="1">Uncharacterized protein</fullName>
    </submittedName>
</protein>
<comment type="caution">
    <text evidence="1">The sequence shown here is derived from an EMBL/GenBank/DDBJ whole genome shotgun (WGS) entry which is preliminary data.</text>
</comment>
<sequence length="71" mass="8416">MSKFNNLPNVKVPKEYTIIAITMINLIEDNWKFTVSEVTGFIMIAINEEERVIFENEKEFKDWLLSKALDY</sequence>
<dbReference type="Proteomes" id="UP000287872">
    <property type="component" value="Unassembled WGS sequence"/>
</dbReference>
<accession>A0A401UT56</accession>
<proteinExistence type="predicted"/>
<organism evidence="1 2">
    <name type="scientific">Clostridium tagluense</name>
    <dbReference type="NCBI Taxonomy" id="360422"/>
    <lineage>
        <taxon>Bacteria</taxon>
        <taxon>Bacillati</taxon>
        <taxon>Bacillota</taxon>
        <taxon>Clostridia</taxon>
        <taxon>Eubacteriales</taxon>
        <taxon>Clostridiaceae</taxon>
        <taxon>Clostridium</taxon>
    </lineage>
</organism>
<dbReference type="RefSeq" id="WP_125005482.1">
    <property type="nucleotide sequence ID" value="NZ_BHYK01000037.1"/>
</dbReference>
<name>A0A401UT56_9CLOT</name>
<keyword evidence="2" id="KW-1185">Reference proteome</keyword>
<dbReference type="EMBL" id="BHYK01000037">
    <property type="protein sequence ID" value="GCD12638.1"/>
    <property type="molecule type" value="Genomic_DNA"/>
</dbReference>